<evidence type="ECO:0000256" key="1">
    <source>
        <dbReference type="ARBA" id="ARBA00023002"/>
    </source>
</evidence>
<dbReference type="InterPro" id="IPR036291">
    <property type="entry name" value="NAD(P)-bd_dom_sf"/>
</dbReference>
<dbReference type="PANTHER" id="PTHR43157:SF31">
    <property type="entry name" value="PHOSPHATIDYLINOSITOL-GLYCAN BIOSYNTHESIS CLASS F PROTEIN"/>
    <property type="match status" value="1"/>
</dbReference>
<reference evidence="4" key="1">
    <citation type="submission" date="2016-11" db="UniProtKB">
        <authorList>
            <consortium name="WormBaseParasite"/>
        </authorList>
    </citation>
    <scope>IDENTIFICATION</scope>
</reference>
<dbReference type="GO" id="GO:0016491">
    <property type="term" value="F:oxidoreductase activity"/>
    <property type="evidence" value="ECO:0007669"/>
    <property type="project" value="UniProtKB-KW"/>
</dbReference>
<keyword evidence="3" id="KW-1185">Reference proteome</keyword>
<name>A0A1I7WI62_HETBA</name>
<keyword evidence="2" id="KW-0732">Signal</keyword>
<evidence type="ECO:0000256" key="2">
    <source>
        <dbReference type="SAM" id="SignalP"/>
    </source>
</evidence>
<evidence type="ECO:0000313" key="4">
    <source>
        <dbReference type="WBParaSite" id="Hba_04698"/>
    </source>
</evidence>
<feature type="signal peptide" evidence="2">
    <location>
        <begin position="1"/>
        <end position="25"/>
    </location>
</feature>
<dbReference type="Proteomes" id="UP000095283">
    <property type="component" value="Unplaced"/>
</dbReference>
<sequence>METVQQVNAIGHLALTLLLLAQSESLSGRVVASSSVMSKTGGSLDVNDISYMCGKYCGVQAYARSKLLINLLTAKLAQLYANDGVRFFAGDPGITHTPIGNAFISYFFRRKLSRYIWPSNSPDMNPMNFATLSILENKRSRTFYNNLDSLKTLYISIRTFGAPCN</sequence>
<accession>A0A1I7WI62</accession>
<protein>
    <submittedName>
        <fullName evidence="4">Short-chain dehydrogenase/reductase SDR</fullName>
    </submittedName>
</protein>
<dbReference type="SUPFAM" id="SSF51735">
    <property type="entry name" value="NAD(P)-binding Rossmann-fold domains"/>
    <property type="match status" value="1"/>
</dbReference>
<keyword evidence="1" id="KW-0560">Oxidoreductase</keyword>
<dbReference type="AlphaFoldDB" id="A0A1I7WI62"/>
<proteinExistence type="predicted"/>
<feature type="chain" id="PRO_5009310714" evidence="2">
    <location>
        <begin position="26"/>
        <end position="165"/>
    </location>
</feature>
<dbReference type="WBParaSite" id="Hba_04698">
    <property type="protein sequence ID" value="Hba_04698"/>
    <property type="gene ID" value="Hba_04698"/>
</dbReference>
<dbReference type="Gene3D" id="3.40.50.720">
    <property type="entry name" value="NAD(P)-binding Rossmann-like Domain"/>
    <property type="match status" value="1"/>
</dbReference>
<organism evidence="3 4">
    <name type="scientific">Heterorhabditis bacteriophora</name>
    <name type="common">Entomopathogenic nematode worm</name>
    <dbReference type="NCBI Taxonomy" id="37862"/>
    <lineage>
        <taxon>Eukaryota</taxon>
        <taxon>Metazoa</taxon>
        <taxon>Ecdysozoa</taxon>
        <taxon>Nematoda</taxon>
        <taxon>Chromadorea</taxon>
        <taxon>Rhabditida</taxon>
        <taxon>Rhabditina</taxon>
        <taxon>Rhabditomorpha</taxon>
        <taxon>Strongyloidea</taxon>
        <taxon>Heterorhabditidae</taxon>
        <taxon>Heterorhabditis</taxon>
    </lineage>
</organism>
<dbReference type="PANTHER" id="PTHR43157">
    <property type="entry name" value="PHOSPHATIDYLINOSITOL-GLYCAN BIOSYNTHESIS CLASS F PROTEIN-RELATED"/>
    <property type="match status" value="1"/>
</dbReference>
<evidence type="ECO:0000313" key="3">
    <source>
        <dbReference type="Proteomes" id="UP000095283"/>
    </source>
</evidence>